<name>Q5QM72_ORYSJ</name>
<gene>
    <name evidence="1" type="primary">B1144G04.19</name>
</gene>
<reference evidence="1" key="1">
    <citation type="journal article" date="2002" name="Nature">
        <title>The genome sequence and structure of rice chromosome 1.</title>
        <authorList>
            <person name="Sasaki T."/>
            <person name="Matsumoto T."/>
            <person name="Yamamoto K."/>
            <person name="Sakata K."/>
            <person name="Baba T."/>
            <person name="Katayose Y."/>
            <person name="Wu J."/>
            <person name="Niimura Y."/>
            <person name="Cheng Z."/>
            <person name="Nagamura Y."/>
            <person name="Antonio B.A."/>
            <person name="Kanamori H."/>
            <person name="Hosokawa S."/>
            <person name="Masukawa M."/>
            <person name="Arikawa K."/>
            <person name="Chiden Y."/>
            <person name="Hayashi M."/>
            <person name="Okamoto M."/>
            <person name="Ando T."/>
            <person name="Aoki H."/>
            <person name="Arita K."/>
            <person name="Hamada M."/>
            <person name="Harada C."/>
            <person name="Hijishita S."/>
            <person name="Honda M."/>
            <person name="Ichikawa Y."/>
            <person name="Idonuma A."/>
            <person name="Iijima M."/>
            <person name="Ikeda M."/>
            <person name="Ikeno M."/>
            <person name="Itoh S."/>
            <person name="Itoh T."/>
            <person name="Itoh Y."/>
            <person name="Itoh Y."/>
            <person name="Iwabuchi A."/>
            <person name="Kamiya K."/>
            <person name="Karasawa W."/>
            <person name="Katagiri S."/>
            <person name="Kikuta A."/>
            <person name="Kobayashi N."/>
            <person name="Kono I."/>
            <person name="Machita K."/>
            <person name="Maehara T."/>
            <person name="Mizuno H."/>
            <person name="Mizubayashi T."/>
            <person name="Mukai Y."/>
            <person name="Nagasaki H."/>
            <person name="Nakashima M."/>
            <person name="Nakama Y."/>
            <person name="Nakamichi Y."/>
            <person name="Nakamura M."/>
            <person name="Namiki N."/>
            <person name="Negishi M."/>
            <person name="Ohta I."/>
            <person name="Ono N."/>
            <person name="Saji S."/>
            <person name="Sakai K."/>
            <person name="Shibata M."/>
            <person name="Shimokawa T."/>
            <person name="Shomura A."/>
            <person name="Song J."/>
            <person name="Takazaki Y."/>
            <person name="Terasawa K."/>
            <person name="Tsuji K."/>
            <person name="Waki K."/>
            <person name="Yamagata H."/>
            <person name="Yamane H."/>
            <person name="Yoshiki S."/>
            <person name="Yoshihara R."/>
            <person name="Yukawa K."/>
            <person name="Zhong H."/>
            <person name="Iwama H."/>
            <person name="Endo T."/>
            <person name="Ito H."/>
            <person name="Hahn J.H."/>
            <person name="Kim H.I."/>
            <person name="Eun M.Y."/>
            <person name="Yano M."/>
            <person name="Jiang J."/>
            <person name="Gojobori T."/>
        </authorList>
    </citation>
    <scope>NUCLEOTIDE SEQUENCE [LARGE SCALE GENOMIC DNA]</scope>
</reference>
<proteinExistence type="predicted"/>
<organism evidence="1">
    <name type="scientific">Oryza sativa subsp. japonica</name>
    <name type="common">Rice</name>
    <dbReference type="NCBI Taxonomy" id="39947"/>
    <lineage>
        <taxon>Eukaryota</taxon>
        <taxon>Viridiplantae</taxon>
        <taxon>Streptophyta</taxon>
        <taxon>Embryophyta</taxon>
        <taxon>Tracheophyta</taxon>
        <taxon>Spermatophyta</taxon>
        <taxon>Magnoliopsida</taxon>
        <taxon>Liliopsida</taxon>
        <taxon>Poales</taxon>
        <taxon>Poaceae</taxon>
        <taxon>BOP clade</taxon>
        <taxon>Oryzoideae</taxon>
        <taxon>Oryzeae</taxon>
        <taxon>Oryzinae</taxon>
        <taxon>Oryza</taxon>
        <taxon>Oryza sativa</taxon>
    </lineage>
</organism>
<accession>Q5QM72</accession>
<sequence length="68" mass="7444">MEALRTQAGNTILIGTQAPEYVASPNLGDEFRSWRDRDALASVFLRSTLVPSLSNNAGIRHADDLTSR</sequence>
<dbReference type="AlphaFoldDB" id="Q5QM72"/>
<dbReference type="Proteomes" id="UP000817658">
    <property type="component" value="Chromosome 1"/>
</dbReference>
<evidence type="ECO:0000313" key="1">
    <source>
        <dbReference type="EMBL" id="BAD73466.1"/>
    </source>
</evidence>
<dbReference type="EMBL" id="AP003335">
    <property type="protein sequence ID" value="BAD73466.1"/>
    <property type="molecule type" value="Genomic_DNA"/>
</dbReference>
<protein>
    <submittedName>
        <fullName evidence="1">Uncharacterized protein</fullName>
    </submittedName>
</protein>